<feature type="compositionally biased region" description="Basic and acidic residues" evidence="2">
    <location>
        <begin position="746"/>
        <end position="810"/>
    </location>
</feature>
<dbReference type="Pfam" id="PF00244">
    <property type="entry name" value="14-3-3"/>
    <property type="match status" value="1"/>
</dbReference>
<dbReference type="SUPFAM" id="SSF52833">
    <property type="entry name" value="Thioredoxin-like"/>
    <property type="match status" value="3"/>
</dbReference>
<feature type="compositionally biased region" description="Polar residues" evidence="2">
    <location>
        <begin position="30"/>
        <end position="44"/>
    </location>
</feature>
<evidence type="ECO:0000259" key="3">
    <source>
        <dbReference type="SMART" id="SM00101"/>
    </source>
</evidence>
<dbReference type="Proteomes" id="UP001281761">
    <property type="component" value="Unassembled WGS sequence"/>
</dbReference>
<evidence type="ECO:0000256" key="1">
    <source>
        <dbReference type="ARBA" id="ARBA00006141"/>
    </source>
</evidence>
<keyword evidence="5" id="KW-1185">Reference proteome</keyword>
<feature type="compositionally biased region" description="Polar residues" evidence="2">
    <location>
        <begin position="159"/>
        <end position="170"/>
    </location>
</feature>
<dbReference type="CDD" id="cd02982">
    <property type="entry name" value="PDI_b'_family"/>
    <property type="match status" value="1"/>
</dbReference>
<dbReference type="Gene3D" id="3.40.30.10">
    <property type="entry name" value="Glutaredoxin"/>
    <property type="match status" value="2"/>
</dbReference>
<dbReference type="SUPFAM" id="SSF48445">
    <property type="entry name" value="14-3-3 protein"/>
    <property type="match status" value="1"/>
</dbReference>
<feature type="compositionally biased region" description="Basic residues" evidence="2">
    <location>
        <begin position="62"/>
        <end position="79"/>
    </location>
</feature>
<dbReference type="InterPro" id="IPR036815">
    <property type="entry name" value="14-3-3_dom_sf"/>
</dbReference>
<dbReference type="Pfam" id="PF00085">
    <property type="entry name" value="Thioredoxin"/>
    <property type="match status" value="1"/>
</dbReference>
<evidence type="ECO:0000313" key="5">
    <source>
        <dbReference type="Proteomes" id="UP001281761"/>
    </source>
</evidence>
<dbReference type="InterPro" id="IPR036249">
    <property type="entry name" value="Thioredoxin-like_sf"/>
</dbReference>
<dbReference type="Gene3D" id="1.20.190.20">
    <property type="entry name" value="14-3-3 domain"/>
    <property type="match status" value="1"/>
</dbReference>
<dbReference type="CDD" id="cd02961">
    <property type="entry name" value="PDI_a_family"/>
    <property type="match status" value="1"/>
</dbReference>
<gene>
    <name evidence="4" type="ORF">BLNAU_6507</name>
</gene>
<feature type="compositionally biased region" description="Pro residues" evidence="2">
    <location>
        <begin position="186"/>
        <end position="197"/>
    </location>
</feature>
<reference evidence="4 5" key="1">
    <citation type="journal article" date="2022" name="bioRxiv">
        <title>Genomics of Preaxostyla Flagellates Illuminates Evolutionary Transitions and the Path Towards Mitochondrial Loss.</title>
        <authorList>
            <person name="Novak L.V.F."/>
            <person name="Treitli S.C."/>
            <person name="Pyrih J."/>
            <person name="Halakuc P."/>
            <person name="Pipaliya S.V."/>
            <person name="Vacek V."/>
            <person name="Brzon O."/>
            <person name="Soukal P."/>
            <person name="Eme L."/>
            <person name="Dacks J.B."/>
            <person name="Karnkowska A."/>
            <person name="Elias M."/>
            <person name="Hampl V."/>
        </authorList>
    </citation>
    <scope>NUCLEOTIDE SEQUENCE [LARGE SCALE GENOMIC DNA]</scope>
    <source>
        <strain evidence="4">NAU3</strain>
        <tissue evidence="4">Gut</tissue>
    </source>
</reference>
<proteinExistence type="inferred from homology"/>
<comment type="caution">
    <text evidence="4">The sequence shown here is derived from an EMBL/GenBank/DDBJ whole genome shotgun (WGS) entry which is preliminary data.</text>
</comment>
<dbReference type="EMBL" id="JARBJD010000037">
    <property type="protein sequence ID" value="KAK2958473.1"/>
    <property type="molecule type" value="Genomic_DNA"/>
</dbReference>
<feature type="domain" description="14-3-3" evidence="3">
    <location>
        <begin position="763"/>
        <end position="1012"/>
    </location>
</feature>
<comment type="similarity">
    <text evidence="1">Belongs to the 14-3-3 family.</text>
</comment>
<dbReference type="InterPro" id="IPR000308">
    <property type="entry name" value="14-3-3"/>
</dbReference>
<dbReference type="InterPro" id="IPR023410">
    <property type="entry name" value="14-3-3_domain"/>
</dbReference>
<name>A0ABQ9Y401_9EUKA</name>
<evidence type="ECO:0000313" key="4">
    <source>
        <dbReference type="EMBL" id="KAK2958473.1"/>
    </source>
</evidence>
<evidence type="ECO:0000256" key="2">
    <source>
        <dbReference type="SAM" id="MobiDB-lite"/>
    </source>
</evidence>
<dbReference type="PRINTS" id="PR00305">
    <property type="entry name" value="1433ZETA"/>
</dbReference>
<protein>
    <submittedName>
        <fullName evidence="4">14-3-3 protein like protein</fullName>
    </submittedName>
</protein>
<dbReference type="PANTHER" id="PTHR18860">
    <property type="entry name" value="14-3-3 PROTEIN"/>
    <property type="match status" value="1"/>
</dbReference>
<dbReference type="Pfam" id="PF13848">
    <property type="entry name" value="Thioredoxin_6"/>
    <property type="match status" value="1"/>
</dbReference>
<feature type="region of interest" description="Disordered" evidence="2">
    <location>
        <begin position="130"/>
        <end position="221"/>
    </location>
</feature>
<feature type="region of interest" description="Disordered" evidence="2">
    <location>
        <begin position="24"/>
        <end position="99"/>
    </location>
</feature>
<organism evidence="4 5">
    <name type="scientific">Blattamonas nauphoetae</name>
    <dbReference type="NCBI Taxonomy" id="2049346"/>
    <lineage>
        <taxon>Eukaryota</taxon>
        <taxon>Metamonada</taxon>
        <taxon>Preaxostyla</taxon>
        <taxon>Oxymonadida</taxon>
        <taxon>Blattamonas</taxon>
    </lineage>
</organism>
<feature type="region of interest" description="Disordered" evidence="2">
    <location>
        <begin position="745"/>
        <end position="810"/>
    </location>
</feature>
<sequence length="1012" mass="116125">MIAQIPIPSHLQPLRSIPPAIIHSTHNEHSQNPPTQSAPLTSPSPEAEEPTLNSPFPDTPSKRKRGRPLGAWGRKRRRTEHISQRRELSKLMKEDDVLKNKLEQQALLEKRKENRVKKIVESLVLPETVWQNQKNQSPPHPPAGPIATEPEPKEDIAGDSSNSFPWSDETTPPIKPEPLPKEDSPPKTPVALPPPPILDIVRPNPNPIQKPSPQERKKGSIRRYLPEQKKAELLLDSENVHFGEVNCDRNPVFCRNEKIAGYPTIRFYRNGTYIEYLGDRLASSIYLWFHNQTYNDTRLFTNKNDADTFLANTSYALVAHVPYKECSEFILFQTVASLSDTGAQHVVVVDPSIQEPLIYFYDSDGNVSISYHGENRWMELLLFEETHSLPILDEINELNAPLYVEGSLPFCAVFVNPRLKTTPSLLRSIKKVAAQFRGTITFAWADIRKYSRIAKLMGQDKEEFPLLSLEMDNFEFLEEQVTLERAKYLIHQKHVMGRNMTVEYPSTSVLPQYHSKIHFVKGLKEILAKHPNDTDAIAKAVVSFINDCLTGKIDRTERSGQLNSLFPKDVNLDVTYLHQPITAPSLSYSAFESILECNHDAFLTLTHNPRYTVVAFLKAPFSTASKDAFEIFRKISRRFFDEMTLYKKSYLADPEKPLAGSVIFVSLDMTENDAPEDTPYASIPTILLYRANNDYLSGEMDKKGKEIYRCEEPFTYDRMWKFVESGVGDILSRMKGEGLNEEELDAAEKRKRDQDHDEEHITRNTESEMKKVIDEEAQQRERYEQLERERKAAMEKEQKEKGEVEGNKEEETTLFEDSCKMAIRPLRSSFKIMTAIELKEEQKQDLHHVELIRDCKQKVETEAQDICNDILNILKTNLIPSATREQDLIIYHRMIGDYNRYLAEFVSGTAKQDAARNARQNYQTATEMGKAHLPPESPDRLSVAMNYSTFFFDILNSTDRAIAVAKEAFDDAIGQIDKLEEKEFVRASMICQLLRDNISLWTRVKTEEEDEQ</sequence>
<dbReference type="InterPro" id="IPR013766">
    <property type="entry name" value="Thioredoxin_domain"/>
</dbReference>
<feature type="compositionally biased region" description="Basic and acidic residues" evidence="2">
    <location>
        <begin position="80"/>
        <end position="99"/>
    </location>
</feature>
<dbReference type="SMART" id="SM00101">
    <property type="entry name" value="14_3_3"/>
    <property type="match status" value="1"/>
</dbReference>
<accession>A0ABQ9Y401</accession>